<evidence type="ECO:0000256" key="2">
    <source>
        <dbReference type="ARBA" id="ARBA00023295"/>
    </source>
</evidence>
<keyword evidence="4" id="KW-0614">Plasmid</keyword>
<dbReference type="InterPro" id="IPR001910">
    <property type="entry name" value="Inosine/uridine_hydrolase_dom"/>
</dbReference>
<keyword evidence="5" id="KW-1185">Reference proteome</keyword>
<dbReference type="Proteomes" id="UP000318483">
    <property type="component" value="Plasmid unnamed2"/>
</dbReference>
<dbReference type="GO" id="GO:0045437">
    <property type="term" value="F:uridine nucleosidase activity"/>
    <property type="evidence" value="ECO:0007669"/>
    <property type="project" value="UniProtKB-ARBA"/>
</dbReference>
<sequence>MTRNVIIDTDPGIDDAIAILFALSVKGLTVRGITTVAGNIGLSNTTRNALRILALADRSDIAVYPGADKPLTRPGISEEKIHGTDGLGGVTFPDPQSAAQDGDAVTYLAAALNAAQERTLDILALGPLTNIARLIQTDPDAARRIGRLIAMGGAIDEPGNVGPRAEFNIANDPEAAEIVLQSGLPITLIPLDVTRQVRADRAYLDRLAALGTPKASTARALIEAYFASTTGGESRPLHDPCVPVFALRPDLFGCERTGLSVNTDEADRGALTRADSHPIDVTMTVDAPVALDLLARALG</sequence>
<dbReference type="OrthoDB" id="9797882at2"/>
<dbReference type="Pfam" id="PF01156">
    <property type="entry name" value="IU_nuc_hydro"/>
    <property type="match status" value="1"/>
</dbReference>
<evidence type="ECO:0000313" key="5">
    <source>
        <dbReference type="Proteomes" id="UP000318483"/>
    </source>
</evidence>
<dbReference type="InterPro" id="IPR023186">
    <property type="entry name" value="IUNH"/>
</dbReference>
<evidence type="ECO:0000259" key="3">
    <source>
        <dbReference type="Pfam" id="PF01156"/>
    </source>
</evidence>
<dbReference type="AlphaFoldDB" id="A0A5B8I965"/>
<proteinExistence type="predicted"/>
<evidence type="ECO:0000313" key="4">
    <source>
        <dbReference type="EMBL" id="QDY70745.1"/>
    </source>
</evidence>
<geneLocation type="plasmid" evidence="4 5">
    <name>unnamed2</name>
</geneLocation>
<dbReference type="PROSITE" id="PS01247">
    <property type="entry name" value="IUNH"/>
    <property type="match status" value="1"/>
</dbReference>
<name>A0A5B8I965_9RHOB</name>
<dbReference type="GO" id="GO:0008477">
    <property type="term" value="F:purine nucleosidase activity"/>
    <property type="evidence" value="ECO:0007669"/>
    <property type="project" value="TreeGrafter"/>
</dbReference>
<dbReference type="GO" id="GO:0005829">
    <property type="term" value="C:cytosol"/>
    <property type="evidence" value="ECO:0007669"/>
    <property type="project" value="TreeGrafter"/>
</dbReference>
<dbReference type="PANTHER" id="PTHR12304">
    <property type="entry name" value="INOSINE-URIDINE PREFERRING NUCLEOSIDE HYDROLASE"/>
    <property type="match status" value="1"/>
</dbReference>
<dbReference type="PANTHER" id="PTHR12304:SF4">
    <property type="entry name" value="URIDINE NUCLEOSIDASE"/>
    <property type="match status" value="1"/>
</dbReference>
<dbReference type="InterPro" id="IPR015910">
    <property type="entry name" value="I/U_nuclsd_hydro_CS"/>
</dbReference>
<gene>
    <name evidence="4" type="ORF">FPZ52_13590</name>
</gene>
<dbReference type="GO" id="GO:0006152">
    <property type="term" value="P:purine nucleoside catabolic process"/>
    <property type="evidence" value="ECO:0007669"/>
    <property type="project" value="TreeGrafter"/>
</dbReference>
<keyword evidence="1 4" id="KW-0378">Hydrolase</keyword>
<dbReference type="EMBL" id="CP042263">
    <property type="protein sequence ID" value="QDY70745.1"/>
    <property type="molecule type" value="Genomic_DNA"/>
</dbReference>
<protein>
    <submittedName>
        <fullName evidence="4">Nucleoside hydrolase</fullName>
    </submittedName>
</protein>
<dbReference type="InterPro" id="IPR036452">
    <property type="entry name" value="Ribo_hydro-like"/>
</dbReference>
<feature type="domain" description="Inosine/uridine-preferring nucleoside hydrolase" evidence="3">
    <location>
        <begin position="5"/>
        <end position="287"/>
    </location>
</feature>
<accession>A0A5B8I965</accession>
<dbReference type="KEGG" id="lit:FPZ52_13590"/>
<reference evidence="4 5" key="1">
    <citation type="submission" date="2019-07" db="EMBL/GenBank/DDBJ databases">
        <title>Litoreibacter alkalisoli sp. nov., isolated from saline-alkaline soil.</title>
        <authorList>
            <person name="Wang S."/>
            <person name="Xu L."/>
            <person name="Xing Y.-T."/>
            <person name="Sun J.-Q."/>
        </authorList>
    </citation>
    <scope>NUCLEOTIDE SEQUENCE [LARGE SCALE GENOMIC DNA]</scope>
    <source>
        <strain evidence="4 5">LN3S51</strain>
        <plasmid evidence="4 5">unnamed2</plasmid>
    </source>
</reference>
<dbReference type="Gene3D" id="3.90.245.10">
    <property type="entry name" value="Ribonucleoside hydrolase-like"/>
    <property type="match status" value="1"/>
</dbReference>
<organism evidence="4 5">
    <name type="scientific">Qingshengfaniella alkalisoli</name>
    <dbReference type="NCBI Taxonomy" id="2599296"/>
    <lineage>
        <taxon>Bacteria</taxon>
        <taxon>Pseudomonadati</taxon>
        <taxon>Pseudomonadota</taxon>
        <taxon>Alphaproteobacteria</taxon>
        <taxon>Rhodobacterales</taxon>
        <taxon>Paracoccaceae</taxon>
        <taxon>Qingshengfaniella</taxon>
    </lineage>
</organism>
<keyword evidence="2" id="KW-0326">Glycosidase</keyword>
<evidence type="ECO:0000256" key="1">
    <source>
        <dbReference type="ARBA" id="ARBA00022801"/>
    </source>
</evidence>
<dbReference type="SUPFAM" id="SSF53590">
    <property type="entry name" value="Nucleoside hydrolase"/>
    <property type="match status" value="1"/>
</dbReference>
<dbReference type="RefSeq" id="WP_146366161.1">
    <property type="nucleotide sequence ID" value="NZ_CP042263.1"/>
</dbReference>